<feature type="region of interest" description="Disordered" evidence="1">
    <location>
        <begin position="125"/>
        <end position="149"/>
    </location>
</feature>
<keyword evidence="2" id="KW-0472">Membrane</keyword>
<dbReference type="RefSeq" id="WP_166259396.1">
    <property type="nucleotide sequence ID" value="NZ_JAAMOW010000008.1"/>
</dbReference>
<reference evidence="3 4" key="1">
    <citation type="journal article" date="2014" name="Int. J. Syst. Evol. Microbiol.">
        <title>Solimonas terrae sp. nov., isolated from soil.</title>
        <authorList>
            <person name="Kim S.J."/>
            <person name="Moon J.Y."/>
            <person name="Weon H.Y."/>
            <person name="Ahn J.H."/>
            <person name="Chen W.M."/>
            <person name="Kwon S.W."/>
        </authorList>
    </citation>
    <scope>NUCLEOTIDE SEQUENCE [LARGE SCALE GENOMIC DNA]</scope>
    <source>
        <strain evidence="3 4">KIS83-12</strain>
    </source>
</reference>
<gene>
    <name evidence="3" type="ORF">G7Y85_15905</name>
</gene>
<dbReference type="Proteomes" id="UP000472676">
    <property type="component" value="Unassembled WGS sequence"/>
</dbReference>
<name>A0A6M2BUU5_9GAMM</name>
<keyword evidence="2" id="KW-1133">Transmembrane helix</keyword>
<evidence type="ECO:0000256" key="2">
    <source>
        <dbReference type="SAM" id="Phobius"/>
    </source>
</evidence>
<evidence type="ECO:0000256" key="1">
    <source>
        <dbReference type="SAM" id="MobiDB-lite"/>
    </source>
</evidence>
<evidence type="ECO:0000313" key="3">
    <source>
        <dbReference type="EMBL" id="NGY06258.1"/>
    </source>
</evidence>
<dbReference type="EMBL" id="JAAMOW010000008">
    <property type="protein sequence ID" value="NGY06258.1"/>
    <property type="molecule type" value="Genomic_DNA"/>
</dbReference>
<accession>A0A6M2BUU5</accession>
<dbReference type="AlphaFoldDB" id="A0A6M2BUU5"/>
<feature type="transmembrane region" description="Helical" evidence="2">
    <location>
        <begin position="27"/>
        <end position="52"/>
    </location>
</feature>
<feature type="compositionally biased region" description="Basic and acidic residues" evidence="1">
    <location>
        <begin position="125"/>
        <end position="134"/>
    </location>
</feature>
<sequence length="149" mass="16761">MNTKAKKDLPLGTTETYSTMHKWLQRALFVCLTCLVIEGAFTLPGIAIWMGWPTLSLQQICSELEKVRYSDDSRECIYPYPLFGPSEGAGQTTAKDVWGIQPKPLYRRIGFRDLVRFRDERLARQAAEKKKQTEAPDDGTQAPVAAPAP</sequence>
<protein>
    <submittedName>
        <fullName evidence="3">Uncharacterized protein</fullName>
    </submittedName>
</protein>
<organism evidence="3 4">
    <name type="scientific">Solimonas terrae</name>
    <dbReference type="NCBI Taxonomy" id="1396819"/>
    <lineage>
        <taxon>Bacteria</taxon>
        <taxon>Pseudomonadati</taxon>
        <taxon>Pseudomonadota</taxon>
        <taxon>Gammaproteobacteria</taxon>
        <taxon>Nevskiales</taxon>
        <taxon>Nevskiaceae</taxon>
        <taxon>Solimonas</taxon>
    </lineage>
</organism>
<comment type="caution">
    <text evidence="3">The sequence shown here is derived from an EMBL/GenBank/DDBJ whole genome shotgun (WGS) entry which is preliminary data.</text>
</comment>
<keyword evidence="2" id="KW-0812">Transmembrane</keyword>
<proteinExistence type="predicted"/>
<evidence type="ECO:0000313" key="4">
    <source>
        <dbReference type="Proteomes" id="UP000472676"/>
    </source>
</evidence>
<keyword evidence="4" id="KW-1185">Reference proteome</keyword>